<keyword evidence="2" id="KW-0238">DNA-binding</keyword>
<evidence type="ECO:0000256" key="1">
    <source>
        <dbReference type="ARBA" id="ARBA00023015"/>
    </source>
</evidence>
<gene>
    <name evidence="5" type="ORF">KM029_25460</name>
</gene>
<dbReference type="Pfam" id="PF12833">
    <property type="entry name" value="HTH_18"/>
    <property type="match status" value="1"/>
</dbReference>
<dbReference type="PRINTS" id="PR00032">
    <property type="entry name" value="HTHARAC"/>
</dbReference>
<protein>
    <submittedName>
        <fullName evidence="5">Helix-turn-helix transcriptional regulator</fullName>
    </submittedName>
</protein>
<dbReference type="InterPro" id="IPR018062">
    <property type="entry name" value="HTH_AraC-typ_CS"/>
</dbReference>
<geneLocation type="plasmid" evidence="5 6">
    <name>p1</name>
</geneLocation>
<dbReference type="SMART" id="SM00342">
    <property type="entry name" value="HTH_ARAC"/>
    <property type="match status" value="1"/>
</dbReference>
<evidence type="ECO:0000313" key="6">
    <source>
        <dbReference type="Proteomes" id="UP000682802"/>
    </source>
</evidence>
<dbReference type="Gene3D" id="1.10.10.60">
    <property type="entry name" value="Homeodomain-like"/>
    <property type="match status" value="2"/>
</dbReference>
<evidence type="ECO:0000259" key="4">
    <source>
        <dbReference type="PROSITE" id="PS01124"/>
    </source>
</evidence>
<dbReference type="PROSITE" id="PS01124">
    <property type="entry name" value="HTH_ARAC_FAMILY_2"/>
    <property type="match status" value="1"/>
</dbReference>
<evidence type="ECO:0000313" key="5">
    <source>
        <dbReference type="EMBL" id="QWG10735.1"/>
    </source>
</evidence>
<keyword evidence="6" id="KW-1185">Reference proteome</keyword>
<dbReference type="PANTHER" id="PTHR43280">
    <property type="entry name" value="ARAC-FAMILY TRANSCRIPTIONAL REGULATOR"/>
    <property type="match status" value="1"/>
</dbReference>
<proteinExistence type="predicted"/>
<feature type="domain" description="HTH araC/xylS-type" evidence="4">
    <location>
        <begin position="180"/>
        <end position="278"/>
    </location>
</feature>
<dbReference type="SUPFAM" id="SSF46689">
    <property type="entry name" value="Homeodomain-like"/>
    <property type="match status" value="2"/>
</dbReference>
<dbReference type="RefSeq" id="WP_144077225.1">
    <property type="nucleotide sequence ID" value="NZ_CP076130.1"/>
</dbReference>
<sequence>MSKEKRQSFKYKGRALVEKVSISVPYTKEGVFQNEGCFLYMKDATIKLHSAHDSIEVKQKEAILLKCDTYFLEFIGRENAGEVDVIAFHLFPDVLKKLYINELPSLIEKKIKNPETKHIVDETIVARFIDSLEFYFDNPSLVNDDLLELKIKELVLLLVQTKNVTSVLELVSDLYSPRKSKLKNVIELHTFNNVSLEELAKMCDLSLSSFKREFQKTFTETPSRYITSQRINKAKELLSLSELHINEIAYQIGYNDPLYFTRIFKKKEGLSPSQFREEHKMLG</sequence>
<keyword evidence="1" id="KW-0805">Transcription regulation</keyword>
<accession>A0ABX8H4A5</accession>
<dbReference type="Proteomes" id="UP000682802">
    <property type="component" value="Plasmid p1"/>
</dbReference>
<dbReference type="InterPro" id="IPR018060">
    <property type="entry name" value="HTH_AraC"/>
</dbReference>
<evidence type="ECO:0000256" key="2">
    <source>
        <dbReference type="ARBA" id="ARBA00023125"/>
    </source>
</evidence>
<reference evidence="5 6" key="1">
    <citation type="submission" date="2021-05" db="EMBL/GenBank/DDBJ databases">
        <title>Comparative genomic studies on the polysaccharide-degrading batcterial strains of the Flammeovirga genus.</title>
        <authorList>
            <person name="Zewei F."/>
            <person name="Zheng Z."/>
            <person name="Yu L."/>
            <person name="Ruyue G."/>
            <person name="Yanhong M."/>
            <person name="Yuanyuan C."/>
            <person name="Jingyan G."/>
            <person name="Wenjun H."/>
        </authorList>
    </citation>
    <scope>NUCLEOTIDE SEQUENCE [LARGE SCALE GENOMIC DNA]</scope>
    <source>
        <strain evidence="5 6">YS10</strain>
        <plasmid evidence="5 6">p1</plasmid>
    </source>
</reference>
<name>A0ABX8H4A5_9BACT</name>
<keyword evidence="5" id="KW-0614">Plasmid</keyword>
<dbReference type="Pfam" id="PF22200">
    <property type="entry name" value="ExsA_N"/>
    <property type="match status" value="1"/>
</dbReference>
<dbReference type="PANTHER" id="PTHR43280:SF2">
    <property type="entry name" value="HTH-TYPE TRANSCRIPTIONAL REGULATOR EXSA"/>
    <property type="match status" value="1"/>
</dbReference>
<organism evidence="5 6">
    <name type="scientific">Flammeovirga kamogawensis</name>
    <dbReference type="NCBI Taxonomy" id="373891"/>
    <lineage>
        <taxon>Bacteria</taxon>
        <taxon>Pseudomonadati</taxon>
        <taxon>Bacteroidota</taxon>
        <taxon>Cytophagia</taxon>
        <taxon>Cytophagales</taxon>
        <taxon>Flammeovirgaceae</taxon>
        <taxon>Flammeovirga</taxon>
    </lineage>
</organism>
<dbReference type="InterPro" id="IPR009057">
    <property type="entry name" value="Homeodomain-like_sf"/>
</dbReference>
<dbReference type="EMBL" id="CP076130">
    <property type="protein sequence ID" value="QWG10735.1"/>
    <property type="molecule type" value="Genomic_DNA"/>
</dbReference>
<dbReference type="InterPro" id="IPR020449">
    <property type="entry name" value="Tscrpt_reg_AraC-type_HTH"/>
</dbReference>
<dbReference type="PROSITE" id="PS00041">
    <property type="entry name" value="HTH_ARAC_FAMILY_1"/>
    <property type="match status" value="1"/>
</dbReference>
<dbReference type="InterPro" id="IPR054015">
    <property type="entry name" value="ExsA-like_N"/>
</dbReference>
<keyword evidence="3" id="KW-0804">Transcription</keyword>
<evidence type="ECO:0000256" key="3">
    <source>
        <dbReference type="ARBA" id="ARBA00023163"/>
    </source>
</evidence>